<dbReference type="EMBL" id="CAWUPB010000903">
    <property type="protein sequence ID" value="CAK7328597.1"/>
    <property type="molecule type" value="Genomic_DNA"/>
</dbReference>
<comment type="caution">
    <text evidence="1">The sequence shown here is derived from an EMBL/GenBank/DDBJ whole genome shotgun (WGS) entry which is preliminary data.</text>
</comment>
<dbReference type="Proteomes" id="UP001314170">
    <property type="component" value="Unassembled WGS sequence"/>
</dbReference>
<evidence type="ECO:0008006" key="4">
    <source>
        <dbReference type="Google" id="ProtNLM"/>
    </source>
</evidence>
<evidence type="ECO:0000313" key="2">
    <source>
        <dbReference type="EMBL" id="CAK7328677.1"/>
    </source>
</evidence>
<evidence type="ECO:0000313" key="3">
    <source>
        <dbReference type="Proteomes" id="UP001314170"/>
    </source>
</evidence>
<name>A0AAV1R6F0_9ROSI</name>
<dbReference type="EMBL" id="CAWUPB010000903">
    <property type="protein sequence ID" value="CAK7328677.1"/>
    <property type="molecule type" value="Genomic_DNA"/>
</dbReference>
<sequence>MVDQDENESGNPGHTHPGASALLWGGVFIDREVSRGFSFREILEHARRVNAHTNRVTLRPLFEWGFLLPFNFDGMGTSQIVVKPMVCLEMHFHSFWEPVCEIESPKELSYLLLLNLLEGLEPSSQHTALTSSRRLIACGFHSSRVPRTRYRTTAPKIPPRVLHSTSHAGLSRQSPLWEKEPFIAVLPPEMAALLLPLALIHNRGGGGPLFEVNSALAITRDSAIGRYSSAP</sequence>
<keyword evidence="3" id="KW-1185">Reference proteome</keyword>
<accession>A0AAV1R6F0</accession>
<organism evidence="1 3">
    <name type="scientific">Dovyalis caffra</name>
    <dbReference type="NCBI Taxonomy" id="77055"/>
    <lineage>
        <taxon>Eukaryota</taxon>
        <taxon>Viridiplantae</taxon>
        <taxon>Streptophyta</taxon>
        <taxon>Embryophyta</taxon>
        <taxon>Tracheophyta</taxon>
        <taxon>Spermatophyta</taxon>
        <taxon>Magnoliopsida</taxon>
        <taxon>eudicotyledons</taxon>
        <taxon>Gunneridae</taxon>
        <taxon>Pentapetalae</taxon>
        <taxon>rosids</taxon>
        <taxon>fabids</taxon>
        <taxon>Malpighiales</taxon>
        <taxon>Salicaceae</taxon>
        <taxon>Flacourtieae</taxon>
        <taxon>Dovyalis</taxon>
    </lineage>
</organism>
<protein>
    <recommendedName>
        <fullName evidence="4">Maturase K</fullName>
    </recommendedName>
</protein>
<dbReference type="AlphaFoldDB" id="A0AAV1R6F0"/>
<reference evidence="1 3" key="1">
    <citation type="submission" date="2024-01" db="EMBL/GenBank/DDBJ databases">
        <authorList>
            <person name="Waweru B."/>
        </authorList>
    </citation>
    <scope>NUCLEOTIDE SEQUENCE [LARGE SCALE GENOMIC DNA]</scope>
</reference>
<gene>
    <name evidence="1" type="ORF">DCAF_LOCUS6323</name>
    <name evidence="2" type="ORF">DCAF_LOCUS6405</name>
</gene>
<evidence type="ECO:0000313" key="1">
    <source>
        <dbReference type="EMBL" id="CAK7328597.1"/>
    </source>
</evidence>
<proteinExistence type="predicted"/>